<evidence type="ECO:0000313" key="11">
    <source>
        <dbReference type="Proteomes" id="UP000598227"/>
    </source>
</evidence>
<evidence type="ECO:0000256" key="6">
    <source>
        <dbReference type="ARBA" id="ARBA00022989"/>
    </source>
</evidence>
<organism evidence="10 11">
    <name type="scientific">Aminobacter carboxidus</name>
    <dbReference type="NCBI Taxonomy" id="376165"/>
    <lineage>
        <taxon>Bacteria</taxon>
        <taxon>Pseudomonadati</taxon>
        <taxon>Pseudomonadota</taxon>
        <taxon>Alphaproteobacteria</taxon>
        <taxon>Hyphomicrobiales</taxon>
        <taxon>Phyllobacteriaceae</taxon>
        <taxon>Aminobacter</taxon>
    </lineage>
</organism>
<feature type="domain" description="ABC transmembrane type-1" evidence="9">
    <location>
        <begin position="72"/>
        <end position="260"/>
    </location>
</feature>
<keyword evidence="6 8" id="KW-1133">Transmembrane helix</keyword>
<dbReference type="InterPro" id="IPR000515">
    <property type="entry name" value="MetI-like"/>
</dbReference>
<keyword evidence="7 8" id="KW-0472">Membrane</keyword>
<sequence length="276" mass="29626">MKSDRSVTMTERVFDLGAKLIAVLVAIFLVTPILVIFPLSFTSDSLMIFPLPGVSMRWYVDFFTNPVWLTALRNSLMLAVVTMVVATVLGTLAALGLVRLSRGWRSVVSTLLLSPLIVPVIIIGVGTFFYFARLGLAGSFFGLVLAHTVLALPLVVIAVTATLEGFDPNLVRAAYASGASPFPAFWHVTRPLIMPGIATGATFAFITSFDEIVCVIFLGGPEFRTLPRQIWSGAKETVTPTIAVAAVLLVVASVVMTLVVEALRKRAQRLSKGAAT</sequence>
<evidence type="ECO:0000256" key="2">
    <source>
        <dbReference type="ARBA" id="ARBA00022448"/>
    </source>
</evidence>
<dbReference type="PANTHER" id="PTHR43357:SF4">
    <property type="entry name" value="INNER MEMBRANE ABC TRANSPORTER PERMEASE PROTEIN YDCV"/>
    <property type="match status" value="1"/>
</dbReference>
<evidence type="ECO:0000256" key="7">
    <source>
        <dbReference type="ARBA" id="ARBA00023136"/>
    </source>
</evidence>
<feature type="transmembrane region" description="Helical" evidence="8">
    <location>
        <begin position="238"/>
        <end position="263"/>
    </location>
</feature>
<comment type="subcellular location">
    <subcellularLocation>
        <location evidence="1">Cell inner membrane</location>
        <topology evidence="1">Multi-pass membrane protein</topology>
    </subcellularLocation>
    <subcellularLocation>
        <location evidence="8">Cell membrane</location>
        <topology evidence="8">Multi-pass membrane protein</topology>
    </subcellularLocation>
</comment>
<keyword evidence="4" id="KW-0997">Cell inner membrane</keyword>
<evidence type="ECO:0000256" key="5">
    <source>
        <dbReference type="ARBA" id="ARBA00022692"/>
    </source>
</evidence>
<keyword evidence="2 8" id="KW-0813">Transport</keyword>
<protein>
    <submittedName>
        <fullName evidence="10">ABC transporter permease</fullName>
    </submittedName>
</protein>
<comment type="caution">
    <text evidence="10">The sequence shown here is derived from an EMBL/GenBank/DDBJ whole genome shotgun (WGS) entry which is preliminary data.</text>
</comment>
<dbReference type="CDD" id="cd06261">
    <property type="entry name" value="TM_PBP2"/>
    <property type="match status" value="1"/>
</dbReference>
<dbReference type="SUPFAM" id="SSF161098">
    <property type="entry name" value="MetI-like"/>
    <property type="match status" value="1"/>
</dbReference>
<evidence type="ECO:0000313" key="10">
    <source>
        <dbReference type="EMBL" id="MBE1205121.1"/>
    </source>
</evidence>
<dbReference type="RefSeq" id="WP_192566684.1">
    <property type="nucleotide sequence ID" value="NZ_JACZEP010000003.1"/>
</dbReference>
<feature type="transmembrane region" description="Helical" evidence="8">
    <location>
        <begin position="192"/>
        <end position="218"/>
    </location>
</feature>
<comment type="similarity">
    <text evidence="8">Belongs to the binding-protein-dependent transport system permease family.</text>
</comment>
<feature type="transmembrane region" description="Helical" evidence="8">
    <location>
        <begin position="138"/>
        <end position="163"/>
    </location>
</feature>
<evidence type="ECO:0000259" key="9">
    <source>
        <dbReference type="PROSITE" id="PS50928"/>
    </source>
</evidence>
<keyword evidence="3" id="KW-1003">Cell membrane</keyword>
<feature type="transmembrane region" description="Helical" evidence="8">
    <location>
        <begin position="110"/>
        <end position="132"/>
    </location>
</feature>
<keyword evidence="11" id="KW-1185">Reference proteome</keyword>
<evidence type="ECO:0000256" key="1">
    <source>
        <dbReference type="ARBA" id="ARBA00004429"/>
    </source>
</evidence>
<dbReference type="InterPro" id="IPR035906">
    <property type="entry name" value="MetI-like_sf"/>
</dbReference>
<dbReference type="Gene3D" id="1.10.3720.10">
    <property type="entry name" value="MetI-like"/>
    <property type="match status" value="1"/>
</dbReference>
<reference evidence="10 11" key="1">
    <citation type="submission" date="2020-09" db="EMBL/GenBank/DDBJ databases">
        <title>Draft Genome Sequence of Aminobacter carboxidus type strain DSM 1086, a soil Gram-negative carboxydobacterium.</title>
        <authorList>
            <person name="Turrini P."/>
            <person name="Tescari M."/>
            <person name="Artuso I."/>
            <person name="Lugli G.A."/>
            <person name="Frangipani E."/>
            <person name="Ventura M."/>
            <person name="Visca P."/>
        </authorList>
    </citation>
    <scope>NUCLEOTIDE SEQUENCE [LARGE SCALE GENOMIC DNA]</scope>
    <source>
        <strain evidence="10 11">DSM 1086</strain>
    </source>
</reference>
<feature type="transmembrane region" description="Helical" evidence="8">
    <location>
        <begin position="76"/>
        <end position="98"/>
    </location>
</feature>
<dbReference type="PANTHER" id="PTHR43357">
    <property type="entry name" value="INNER MEMBRANE ABC TRANSPORTER PERMEASE PROTEIN YDCV"/>
    <property type="match status" value="1"/>
</dbReference>
<gene>
    <name evidence="10" type="ORF">IHE39_12555</name>
</gene>
<dbReference type="PROSITE" id="PS50928">
    <property type="entry name" value="ABC_TM1"/>
    <property type="match status" value="1"/>
</dbReference>
<evidence type="ECO:0000256" key="3">
    <source>
        <dbReference type="ARBA" id="ARBA00022475"/>
    </source>
</evidence>
<accession>A0ABR9GNA4</accession>
<dbReference type="Proteomes" id="UP000598227">
    <property type="component" value="Unassembled WGS sequence"/>
</dbReference>
<dbReference type="Pfam" id="PF00528">
    <property type="entry name" value="BPD_transp_1"/>
    <property type="match status" value="1"/>
</dbReference>
<dbReference type="EMBL" id="JACZEP010000003">
    <property type="protein sequence ID" value="MBE1205121.1"/>
    <property type="molecule type" value="Genomic_DNA"/>
</dbReference>
<evidence type="ECO:0000256" key="4">
    <source>
        <dbReference type="ARBA" id="ARBA00022519"/>
    </source>
</evidence>
<keyword evidence="5 8" id="KW-0812">Transmembrane</keyword>
<evidence type="ECO:0000256" key="8">
    <source>
        <dbReference type="RuleBase" id="RU363032"/>
    </source>
</evidence>
<feature type="transmembrane region" description="Helical" evidence="8">
    <location>
        <begin position="20"/>
        <end position="41"/>
    </location>
</feature>
<proteinExistence type="inferred from homology"/>
<name>A0ABR9GNA4_9HYPH</name>